<dbReference type="EMBL" id="JAHLUN010000005">
    <property type="protein sequence ID" value="KAG7765857.1"/>
    <property type="molecule type" value="Genomic_DNA"/>
</dbReference>
<evidence type="ECO:0000256" key="1">
    <source>
        <dbReference type="SAM" id="MobiDB-lite"/>
    </source>
</evidence>
<evidence type="ECO:0000313" key="3">
    <source>
        <dbReference type="Proteomes" id="UP000697297"/>
    </source>
</evidence>
<name>A0ABQ7RHT3_9ASCO</name>
<feature type="compositionally biased region" description="Basic and acidic residues" evidence="1">
    <location>
        <begin position="58"/>
        <end position="67"/>
    </location>
</feature>
<accession>A0ABQ7RHT3</accession>
<reference evidence="2 3" key="1">
    <citation type="journal article" date="2021" name="G3 (Bethesda)">
        <title>Genomic diversity, chromosomal rearrangements, and interspecies hybridization in the ogataea polymorpha species complex.</title>
        <authorList>
            <person name="Hanson S.J."/>
            <person name="Cinneide E.O."/>
            <person name="Salzberg L.I."/>
            <person name="Wolfe K.H."/>
            <person name="McGowan J."/>
            <person name="Fitzpatrick D.A."/>
            <person name="Matlin K."/>
        </authorList>
    </citation>
    <scope>NUCLEOTIDE SEQUENCE [LARGE SCALE GENOMIC DNA]</scope>
    <source>
        <strain evidence="2">81-436-3</strain>
    </source>
</reference>
<dbReference type="Proteomes" id="UP000697297">
    <property type="component" value="Unassembled WGS sequence"/>
</dbReference>
<evidence type="ECO:0000313" key="2">
    <source>
        <dbReference type="EMBL" id="KAG7765857.1"/>
    </source>
</evidence>
<comment type="caution">
    <text evidence="2">The sequence shown here is derived from an EMBL/GenBank/DDBJ whole genome shotgun (WGS) entry which is preliminary data.</text>
</comment>
<keyword evidence="3" id="KW-1185">Reference proteome</keyword>
<organism evidence="2 3">
    <name type="scientific">Ogataea haglerorum</name>
    <dbReference type="NCBI Taxonomy" id="1937702"/>
    <lineage>
        <taxon>Eukaryota</taxon>
        <taxon>Fungi</taxon>
        <taxon>Dikarya</taxon>
        <taxon>Ascomycota</taxon>
        <taxon>Saccharomycotina</taxon>
        <taxon>Pichiomycetes</taxon>
        <taxon>Pichiales</taxon>
        <taxon>Pichiaceae</taxon>
        <taxon>Ogataea</taxon>
    </lineage>
</organism>
<protein>
    <submittedName>
        <fullName evidence="2">Uncharacterized protein</fullName>
    </submittedName>
</protein>
<gene>
    <name evidence="2" type="ORF">KL946_002037</name>
</gene>
<sequence>MAPYPSGHGSFTSANVVGRVWDLETGDLDRRQQTRDDERARHQVLLLVGIQVGESANDDWRRGDTGQHRQGMLESEQEAQHDRDLVVEPKERLDFFGALHKWQTWGEQISIIVISK</sequence>
<feature type="region of interest" description="Disordered" evidence="1">
    <location>
        <begin position="57"/>
        <end position="82"/>
    </location>
</feature>
<proteinExistence type="predicted"/>